<organism evidence="2 3">
    <name type="scientific">Stephania yunnanensis</name>
    <dbReference type="NCBI Taxonomy" id="152371"/>
    <lineage>
        <taxon>Eukaryota</taxon>
        <taxon>Viridiplantae</taxon>
        <taxon>Streptophyta</taxon>
        <taxon>Embryophyta</taxon>
        <taxon>Tracheophyta</taxon>
        <taxon>Spermatophyta</taxon>
        <taxon>Magnoliopsida</taxon>
        <taxon>Ranunculales</taxon>
        <taxon>Menispermaceae</taxon>
        <taxon>Menispermoideae</taxon>
        <taxon>Cissampelideae</taxon>
        <taxon>Stephania</taxon>
    </lineage>
</organism>
<dbReference type="Proteomes" id="UP001420932">
    <property type="component" value="Unassembled WGS sequence"/>
</dbReference>
<dbReference type="AlphaFoldDB" id="A0AAP0E7J7"/>
<feature type="compositionally biased region" description="Low complexity" evidence="1">
    <location>
        <begin position="166"/>
        <end position="187"/>
    </location>
</feature>
<name>A0AAP0E7J7_9MAGN</name>
<comment type="caution">
    <text evidence="2">The sequence shown here is derived from an EMBL/GenBank/DDBJ whole genome shotgun (WGS) entry which is preliminary data.</text>
</comment>
<proteinExistence type="predicted"/>
<evidence type="ECO:0000313" key="2">
    <source>
        <dbReference type="EMBL" id="KAK9086825.1"/>
    </source>
</evidence>
<evidence type="ECO:0000256" key="1">
    <source>
        <dbReference type="SAM" id="MobiDB-lite"/>
    </source>
</evidence>
<keyword evidence="3" id="KW-1185">Reference proteome</keyword>
<dbReference type="EMBL" id="JBBNAF010000013">
    <property type="protein sequence ID" value="KAK9086825.1"/>
    <property type="molecule type" value="Genomic_DNA"/>
</dbReference>
<feature type="region of interest" description="Disordered" evidence="1">
    <location>
        <begin position="166"/>
        <end position="207"/>
    </location>
</feature>
<protein>
    <submittedName>
        <fullName evidence="2">Uncharacterized protein</fullName>
    </submittedName>
</protein>
<reference evidence="2 3" key="1">
    <citation type="submission" date="2024-01" db="EMBL/GenBank/DDBJ databases">
        <title>Genome assemblies of Stephania.</title>
        <authorList>
            <person name="Yang L."/>
        </authorList>
    </citation>
    <scope>NUCLEOTIDE SEQUENCE [LARGE SCALE GENOMIC DNA]</scope>
    <source>
        <strain evidence="2">YNDBR</strain>
        <tissue evidence="2">Leaf</tissue>
    </source>
</reference>
<sequence length="219" mass="23989">MYSDRIAEVGKSSVKERLDGRTDEGVVRARQINGKRFDFALRFLLDLFLLLKNLMGLVGCSSITGDSIVLKFEKARFALEESLKRVEDIVPQAIGCQTIMRLAAQCNEKNFELELRPCSYAPPGAPPTITNTQPPPPVAAPNEVTVADVIAIVTFFRNGFRHLEFVPSSSSVKPPSSSSTTNPLTPVAHISPDVPPGLGAEPHTRLPRLYHRAPLCEPD</sequence>
<gene>
    <name evidence="2" type="ORF">Syun_029219</name>
</gene>
<evidence type="ECO:0000313" key="3">
    <source>
        <dbReference type="Proteomes" id="UP001420932"/>
    </source>
</evidence>
<accession>A0AAP0E7J7</accession>